<dbReference type="Pfam" id="PF07331">
    <property type="entry name" value="TctB"/>
    <property type="match status" value="1"/>
</dbReference>
<proteinExistence type="predicted"/>
<dbReference type="InterPro" id="IPR009936">
    <property type="entry name" value="DUF1468"/>
</dbReference>
<name>A0ABP3FVG7_9BACI</name>
<dbReference type="RefSeq" id="WP_343798235.1">
    <property type="nucleotide sequence ID" value="NZ_BAAADJ010000018.1"/>
</dbReference>
<feature type="domain" description="DUF1468" evidence="2">
    <location>
        <begin position="6"/>
        <end position="150"/>
    </location>
</feature>
<dbReference type="EMBL" id="BAAADJ010000018">
    <property type="protein sequence ID" value="GAA0327380.1"/>
    <property type="molecule type" value="Genomic_DNA"/>
</dbReference>
<feature type="transmembrane region" description="Helical" evidence="1">
    <location>
        <begin position="80"/>
        <end position="113"/>
    </location>
</feature>
<gene>
    <name evidence="3" type="ORF">GCM10008967_17350</name>
</gene>
<reference evidence="4" key="1">
    <citation type="journal article" date="2019" name="Int. J. Syst. Evol. Microbiol.">
        <title>The Global Catalogue of Microorganisms (GCM) 10K type strain sequencing project: providing services to taxonomists for standard genome sequencing and annotation.</title>
        <authorList>
            <consortium name="The Broad Institute Genomics Platform"/>
            <consortium name="The Broad Institute Genome Sequencing Center for Infectious Disease"/>
            <person name="Wu L."/>
            <person name="Ma J."/>
        </authorList>
    </citation>
    <scope>NUCLEOTIDE SEQUENCE [LARGE SCALE GENOMIC DNA]</scope>
    <source>
        <strain evidence="4">JCM 9731</strain>
    </source>
</reference>
<keyword evidence="1" id="KW-0812">Transmembrane</keyword>
<dbReference type="Proteomes" id="UP001500782">
    <property type="component" value="Unassembled WGS sequence"/>
</dbReference>
<keyword evidence="1" id="KW-1133">Transmembrane helix</keyword>
<evidence type="ECO:0000313" key="4">
    <source>
        <dbReference type="Proteomes" id="UP001500782"/>
    </source>
</evidence>
<accession>A0ABP3FVG7</accession>
<feature type="transmembrane region" description="Helical" evidence="1">
    <location>
        <begin position="37"/>
        <end position="59"/>
    </location>
</feature>
<keyword evidence="1" id="KW-0472">Membrane</keyword>
<feature type="transmembrane region" description="Helical" evidence="1">
    <location>
        <begin position="125"/>
        <end position="149"/>
    </location>
</feature>
<keyword evidence="4" id="KW-1185">Reference proteome</keyword>
<evidence type="ECO:0000259" key="2">
    <source>
        <dbReference type="Pfam" id="PF07331"/>
    </source>
</evidence>
<sequence length="155" mass="17454">MVKDRIAGIVLLLFCGFFYYQSTLVDVKDLTKISAVFFPRLILGLIALLAVVLLIQSFLKKEVQAKKETEANKGKKGIVWIIFALFGLYVISLELLGFIVASFLFITVTYFLILPEKKPIKTHVFALSGLLVVTIALSLVFEKLLYVFLPQGIFF</sequence>
<evidence type="ECO:0000313" key="3">
    <source>
        <dbReference type="EMBL" id="GAA0327380.1"/>
    </source>
</evidence>
<organism evidence="3 4">
    <name type="scientific">Bacillus carboniphilus</name>
    <dbReference type="NCBI Taxonomy" id="86663"/>
    <lineage>
        <taxon>Bacteria</taxon>
        <taxon>Bacillati</taxon>
        <taxon>Bacillota</taxon>
        <taxon>Bacilli</taxon>
        <taxon>Bacillales</taxon>
        <taxon>Bacillaceae</taxon>
        <taxon>Bacillus</taxon>
    </lineage>
</organism>
<protein>
    <recommendedName>
        <fullName evidence="2">DUF1468 domain-containing protein</fullName>
    </recommendedName>
</protein>
<evidence type="ECO:0000256" key="1">
    <source>
        <dbReference type="SAM" id="Phobius"/>
    </source>
</evidence>
<comment type="caution">
    <text evidence="3">The sequence shown here is derived from an EMBL/GenBank/DDBJ whole genome shotgun (WGS) entry which is preliminary data.</text>
</comment>